<dbReference type="Proteomes" id="UP000695000">
    <property type="component" value="Unplaced"/>
</dbReference>
<dbReference type="Gene3D" id="3.90.870.10">
    <property type="entry name" value="DHBP synthase"/>
    <property type="match status" value="1"/>
</dbReference>
<evidence type="ECO:0000313" key="10">
    <source>
        <dbReference type="RefSeq" id="XP_017785817.1"/>
    </source>
</evidence>
<evidence type="ECO:0000256" key="4">
    <source>
        <dbReference type="ARBA" id="ARBA00015492"/>
    </source>
</evidence>
<sequence>MGVTLINNPRAICNAVNSLKQGGVIGIPTDTVYGLACNATNLQAIDSLYQIKTRDYQKPLAICVGEVDDFMKWAEVGHLPAGLLERLLPGPVTLILHTKKTSALDKSLVCKGKVGIRIPNYSFIRDVANHLQAPIALTSANLSSHPSSVSVEEFQALWHKLDGIYDGGHLGESHRGASTIVDLSQKGLYEIVREGMACESTVGILAAFGFTRK</sequence>
<keyword evidence="5" id="KW-0963">Cytoplasm</keyword>
<evidence type="ECO:0000259" key="8">
    <source>
        <dbReference type="PROSITE" id="PS51163"/>
    </source>
</evidence>
<dbReference type="EC" id="2.7.7.87" evidence="3"/>
<accession>A0ABM1NG67</accession>
<evidence type="ECO:0000256" key="5">
    <source>
        <dbReference type="ARBA" id="ARBA00022490"/>
    </source>
</evidence>
<dbReference type="PROSITE" id="PS51163">
    <property type="entry name" value="YRDC"/>
    <property type="match status" value="1"/>
</dbReference>
<dbReference type="InterPro" id="IPR006070">
    <property type="entry name" value="Sua5-like_dom"/>
</dbReference>
<dbReference type="PANTHER" id="PTHR17490">
    <property type="entry name" value="SUA5"/>
    <property type="match status" value="1"/>
</dbReference>
<evidence type="ECO:0000256" key="6">
    <source>
        <dbReference type="ARBA" id="ARBA00022679"/>
    </source>
</evidence>
<feature type="domain" description="YrdC-like" evidence="8">
    <location>
        <begin position="9"/>
        <end position="197"/>
    </location>
</feature>
<dbReference type="InterPro" id="IPR050156">
    <property type="entry name" value="TC-AMP_synthase_SUA5"/>
</dbReference>
<organism evidence="9 10">
    <name type="scientific">Nicrophorus vespilloides</name>
    <name type="common">Boreal carrion beetle</name>
    <dbReference type="NCBI Taxonomy" id="110193"/>
    <lineage>
        <taxon>Eukaryota</taxon>
        <taxon>Metazoa</taxon>
        <taxon>Ecdysozoa</taxon>
        <taxon>Arthropoda</taxon>
        <taxon>Hexapoda</taxon>
        <taxon>Insecta</taxon>
        <taxon>Pterygota</taxon>
        <taxon>Neoptera</taxon>
        <taxon>Endopterygota</taxon>
        <taxon>Coleoptera</taxon>
        <taxon>Polyphaga</taxon>
        <taxon>Staphyliniformia</taxon>
        <taxon>Silphidae</taxon>
        <taxon>Nicrophorinae</taxon>
        <taxon>Nicrophorus</taxon>
    </lineage>
</organism>
<evidence type="ECO:0000313" key="9">
    <source>
        <dbReference type="Proteomes" id="UP000695000"/>
    </source>
</evidence>
<name>A0ABM1NG67_NICVS</name>
<protein>
    <recommendedName>
        <fullName evidence="4">Threonylcarbamoyl-AMP synthase</fullName>
        <ecNumber evidence="3">2.7.7.87</ecNumber>
    </recommendedName>
</protein>
<keyword evidence="9" id="KW-1185">Reference proteome</keyword>
<dbReference type="Pfam" id="PF01300">
    <property type="entry name" value="Sua5_yciO_yrdC"/>
    <property type="match status" value="1"/>
</dbReference>
<comment type="subcellular location">
    <subcellularLocation>
        <location evidence="1">Cytoplasm</location>
    </subcellularLocation>
</comment>
<evidence type="ECO:0000256" key="7">
    <source>
        <dbReference type="ARBA" id="ARBA00048366"/>
    </source>
</evidence>
<gene>
    <name evidence="10" type="primary">LOC108568973</name>
</gene>
<reference evidence="10" key="1">
    <citation type="submission" date="2025-08" db="UniProtKB">
        <authorList>
            <consortium name="RefSeq"/>
        </authorList>
    </citation>
    <scope>IDENTIFICATION</scope>
    <source>
        <tissue evidence="10">Whole Larva</tissue>
    </source>
</reference>
<comment type="similarity">
    <text evidence="2">Belongs to the SUA5 family.</text>
</comment>
<proteinExistence type="inferred from homology"/>
<evidence type="ECO:0000256" key="2">
    <source>
        <dbReference type="ARBA" id="ARBA00007663"/>
    </source>
</evidence>
<comment type="catalytic activity">
    <reaction evidence="7">
        <text>L-threonine + hydrogencarbonate + ATP = L-threonylcarbamoyladenylate + diphosphate + H2O</text>
        <dbReference type="Rhea" id="RHEA:36407"/>
        <dbReference type="ChEBI" id="CHEBI:15377"/>
        <dbReference type="ChEBI" id="CHEBI:17544"/>
        <dbReference type="ChEBI" id="CHEBI:30616"/>
        <dbReference type="ChEBI" id="CHEBI:33019"/>
        <dbReference type="ChEBI" id="CHEBI:57926"/>
        <dbReference type="ChEBI" id="CHEBI:73682"/>
        <dbReference type="EC" id="2.7.7.87"/>
    </reaction>
</comment>
<dbReference type="SUPFAM" id="SSF55821">
    <property type="entry name" value="YrdC/RibB"/>
    <property type="match status" value="1"/>
</dbReference>
<keyword evidence="6" id="KW-0808">Transferase</keyword>
<dbReference type="GeneID" id="108568973"/>
<dbReference type="PANTHER" id="PTHR17490:SF10">
    <property type="entry name" value="THREONYLCARBAMOYL-AMP SYNTHASE"/>
    <property type="match status" value="1"/>
</dbReference>
<evidence type="ECO:0000256" key="3">
    <source>
        <dbReference type="ARBA" id="ARBA00012584"/>
    </source>
</evidence>
<dbReference type="RefSeq" id="XP_017785817.1">
    <property type="nucleotide sequence ID" value="XM_017930328.1"/>
</dbReference>
<evidence type="ECO:0000256" key="1">
    <source>
        <dbReference type="ARBA" id="ARBA00004496"/>
    </source>
</evidence>
<dbReference type="NCBIfam" id="TIGR00057">
    <property type="entry name" value="L-threonylcarbamoyladenylate synthase"/>
    <property type="match status" value="1"/>
</dbReference>
<dbReference type="InterPro" id="IPR017945">
    <property type="entry name" value="DHBP_synth_RibB-like_a/b_dom"/>
</dbReference>